<dbReference type="InterPro" id="IPR050144">
    <property type="entry name" value="AAE_transporter"/>
</dbReference>
<dbReference type="Pfam" id="PF02080">
    <property type="entry name" value="TrkA_C"/>
    <property type="match status" value="1"/>
</dbReference>
<dbReference type="STRING" id="588581.Cpap_2530"/>
<dbReference type="Gene3D" id="3.30.70.1450">
    <property type="entry name" value="Regulator of K+ conductance, C-terminal domain"/>
    <property type="match status" value="1"/>
</dbReference>
<protein>
    <submittedName>
        <fullName evidence="2">TrkA-C domain protein</fullName>
    </submittedName>
</protein>
<sequence length="163" mass="18064">MIIRELDLPGIGKKFEMEVNGGDKIVVIIHDDGRRELYHFYNGEDDSASMVSMEDAEARLLAGIIGGMAYSPKSLDNIEVVLGGLVIEWYKVEAGFACVGKTIAQMNIRKLTGITILAVIEKNSDKNINPGPDYQVTADSTLIVMGERKNLKVFKNYIREGRL</sequence>
<dbReference type="RefSeq" id="WP_004618539.1">
    <property type="nucleotide sequence ID" value="NZ_ACXX02000004.1"/>
</dbReference>
<dbReference type="PROSITE" id="PS51202">
    <property type="entry name" value="RCK_C"/>
    <property type="match status" value="1"/>
</dbReference>
<accession>F1TBH4</accession>
<reference evidence="2" key="1">
    <citation type="submission" date="2009-07" db="EMBL/GenBank/DDBJ databases">
        <authorList>
            <consortium name="US DOE Joint Genome Institute (JGI-PGF)"/>
            <person name="Lucas S."/>
            <person name="Copeland A."/>
            <person name="Lapidus A."/>
            <person name="Glavina del Rio T."/>
            <person name="Tice H."/>
            <person name="Bruce D."/>
            <person name="Goodwin L."/>
            <person name="Pitluck S."/>
            <person name="Larimer F."/>
            <person name="Land M.L."/>
            <person name="Mouttaki H."/>
            <person name="He Z."/>
            <person name="Zhou J."/>
            <person name="Hemme C.L."/>
        </authorList>
    </citation>
    <scope>NUCLEOTIDE SEQUENCE [LARGE SCALE GENOMIC DNA]</scope>
    <source>
        <strain evidence="2">DSM 2782</strain>
    </source>
</reference>
<dbReference type="AlphaFoldDB" id="F1TBH4"/>
<organism evidence="2 3">
    <name type="scientific">Ruminiclostridium papyrosolvens DSM 2782</name>
    <dbReference type="NCBI Taxonomy" id="588581"/>
    <lineage>
        <taxon>Bacteria</taxon>
        <taxon>Bacillati</taxon>
        <taxon>Bacillota</taxon>
        <taxon>Clostridia</taxon>
        <taxon>Eubacteriales</taxon>
        <taxon>Oscillospiraceae</taxon>
        <taxon>Ruminiclostridium</taxon>
    </lineage>
</organism>
<dbReference type="Proteomes" id="UP000003860">
    <property type="component" value="Unassembled WGS sequence"/>
</dbReference>
<dbReference type="Pfam" id="PF25991">
    <property type="entry name" value="KhtT_N"/>
    <property type="match status" value="1"/>
</dbReference>
<dbReference type="InterPro" id="IPR026278">
    <property type="entry name" value="KhtT"/>
</dbReference>
<evidence type="ECO:0000313" key="3">
    <source>
        <dbReference type="Proteomes" id="UP000003860"/>
    </source>
</evidence>
<dbReference type="EMBL" id="ACXX02000004">
    <property type="protein sequence ID" value="EGD48378.1"/>
    <property type="molecule type" value="Genomic_DNA"/>
</dbReference>
<dbReference type="OrthoDB" id="67547at2"/>
<dbReference type="InterPro" id="IPR058776">
    <property type="entry name" value="KhtT-like_N"/>
</dbReference>
<dbReference type="GO" id="GO:0008324">
    <property type="term" value="F:monoatomic cation transmembrane transporter activity"/>
    <property type="evidence" value="ECO:0007669"/>
    <property type="project" value="InterPro"/>
</dbReference>
<evidence type="ECO:0000259" key="1">
    <source>
        <dbReference type="PROSITE" id="PS51202"/>
    </source>
</evidence>
<feature type="domain" description="RCK C-terminal" evidence="1">
    <location>
        <begin position="75"/>
        <end position="160"/>
    </location>
</feature>
<dbReference type="InterPro" id="IPR006037">
    <property type="entry name" value="RCK_C"/>
</dbReference>
<name>F1TBH4_9FIRM</name>
<reference evidence="2" key="2">
    <citation type="submission" date="2011-01" db="EMBL/GenBank/DDBJ databases">
        <title>The Non-contiguous Finished genome of Clostridium papyrosolvens.</title>
        <authorList>
            <person name="Lucas S."/>
            <person name="Copeland A."/>
            <person name="Lapidus A."/>
            <person name="Cheng J.-F."/>
            <person name="Goodwin L."/>
            <person name="Pitluck S."/>
            <person name="Misra M."/>
            <person name="Chertkov O."/>
            <person name="Detter J.C."/>
            <person name="Han C."/>
            <person name="Tapia R."/>
            <person name="Land M."/>
            <person name="Hauser L."/>
            <person name="Kyrpides N."/>
            <person name="Ivanova N."/>
            <person name="Pagani I."/>
            <person name="Mouttaki H."/>
            <person name="He Z."/>
            <person name="Zhou J."/>
            <person name="Hemme C.L."/>
            <person name="Woyke T."/>
        </authorList>
    </citation>
    <scope>NUCLEOTIDE SEQUENCE [LARGE SCALE GENOMIC DNA]</scope>
    <source>
        <strain evidence="2">DSM 2782</strain>
    </source>
</reference>
<dbReference type="GO" id="GO:0006813">
    <property type="term" value="P:potassium ion transport"/>
    <property type="evidence" value="ECO:0007669"/>
    <property type="project" value="InterPro"/>
</dbReference>
<comment type="caution">
    <text evidence="2">The sequence shown here is derived from an EMBL/GenBank/DDBJ whole genome shotgun (WGS) entry which is preliminary data.</text>
</comment>
<keyword evidence="3" id="KW-1185">Reference proteome</keyword>
<dbReference type="PANTHER" id="PTHR30445">
    <property type="entry name" value="K(+)_H(+) ANTIPORTER SUBUNIT KHTT"/>
    <property type="match status" value="1"/>
</dbReference>
<gene>
    <name evidence="2" type="ORF">Cpap_2530</name>
</gene>
<dbReference type="SUPFAM" id="SSF116726">
    <property type="entry name" value="TrkA C-terminal domain-like"/>
    <property type="match status" value="1"/>
</dbReference>
<dbReference type="InterPro" id="IPR036721">
    <property type="entry name" value="RCK_C_sf"/>
</dbReference>
<dbReference type="PANTHER" id="PTHR30445:SF8">
    <property type="entry name" value="K(+)_H(+) ANTIPORTER SUBUNIT KHTT"/>
    <property type="match status" value="1"/>
</dbReference>
<dbReference type="PIRSF" id="PIRSF005028">
    <property type="entry name" value="KhtT"/>
    <property type="match status" value="1"/>
</dbReference>
<evidence type="ECO:0000313" key="2">
    <source>
        <dbReference type="EMBL" id="EGD48378.1"/>
    </source>
</evidence>
<proteinExistence type="predicted"/>
<dbReference type="eggNOG" id="COG0490">
    <property type="taxonomic scope" value="Bacteria"/>
</dbReference>